<dbReference type="Proteomes" id="UP000466730">
    <property type="component" value="Unassembled WGS sequence"/>
</dbReference>
<organism evidence="1 2">
    <name type="scientific">Rhodovulum strictum</name>
    <dbReference type="NCBI Taxonomy" id="58314"/>
    <lineage>
        <taxon>Bacteria</taxon>
        <taxon>Pseudomonadati</taxon>
        <taxon>Pseudomonadota</taxon>
        <taxon>Alphaproteobacteria</taxon>
        <taxon>Rhodobacterales</taxon>
        <taxon>Paracoccaceae</taxon>
        <taxon>Rhodovulum</taxon>
    </lineage>
</organism>
<dbReference type="RefSeq" id="WP_153749927.1">
    <property type="nucleotide sequence ID" value="NZ_BAAADI010000058.1"/>
</dbReference>
<evidence type="ECO:0000313" key="2">
    <source>
        <dbReference type="Proteomes" id="UP000466730"/>
    </source>
</evidence>
<accession>A0A844BLT8</accession>
<evidence type="ECO:0008006" key="3">
    <source>
        <dbReference type="Google" id="ProtNLM"/>
    </source>
</evidence>
<dbReference type="OrthoDB" id="8371462at2"/>
<evidence type="ECO:0000313" key="1">
    <source>
        <dbReference type="EMBL" id="MRH22655.1"/>
    </source>
</evidence>
<comment type="caution">
    <text evidence="1">The sequence shown here is derived from an EMBL/GenBank/DDBJ whole genome shotgun (WGS) entry which is preliminary data.</text>
</comment>
<protein>
    <recommendedName>
        <fullName evidence="3">DUF3168 domain-containing protein</fullName>
    </recommendedName>
</protein>
<proteinExistence type="predicted"/>
<reference evidence="1 2" key="1">
    <citation type="submission" date="2019-11" db="EMBL/GenBank/DDBJ databases">
        <title>Draft Whole-Genome sequence of the marine photosynthetic bacterium Rhodovulum strictum DSM 11289.</title>
        <authorList>
            <person name="Kyndt J.A."/>
            <person name="Meyer T.E."/>
        </authorList>
    </citation>
    <scope>NUCLEOTIDE SEQUENCE [LARGE SCALE GENOMIC DNA]</scope>
    <source>
        <strain evidence="1 2">DSM 11289</strain>
    </source>
</reference>
<keyword evidence="2" id="KW-1185">Reference proteome</keyword>
<name>A0A844BLT8_9RHOB</name>
<dbReference type="Pfam" id="PF23840">
    <property type="entry name" value="Phage_tail_terminator"/>
    <property type="match status" value="1"/>
</dbReference>
<gene>
    <name evidence="1" type="ORF">GH815_16890</name>
</gene>
<dbReference type="InterPro" id="IPR056912">
    <property type="entry name" value="Phage_JBD30_tail_term-like"/>
</dbReference>
<dbReference type="AlphaFoldDB" id="A0A844BLT8"/>
<dbReference type="EMBL" id="WJPO01000036">
    <property type="protein sequence ID" value="MRH22655.1"/>
    <property type="molecule type" value="Genomic_DNA"/>
</dbReference>
<sequence length="140" mass="14983">MIGAVVQRLVSAAPELAGVEVAEDVEALAKGTAAAHGTCFVIPYRERARPNQIATGGYRQLVQVQILTAFVVRHHNDARGAERAAMFDGLKRAVEAALAGWLADECEDPFELVGGESSPLATGVSIYVQTWETTRFLTGE</sequence>